<dbReference type="AlphaFoldDB" id="A0A098LWJ4"/>
<keyword evidence="1" id="KW-0732">Signal</keyword>
<reference evidence="2" key="2">
    <citation type="submission" date="2014-09" db="EMBL/GenBank/DDBJ databases">
        <authorList>
            <person name="Gonzales D.T.T."/>
            <person name="Saloma C.P."/>
        </authorList>
    </citation>
    <scope>NUCLEOTIDE SEQUENCE</scope>
    <source>
        <tissue evidence="2">Venom duct</tissue>
    </source>
</reference>
<dbReference type="EMBL" id="GBQY01000014">
    <property type="protein sequence ID" value="JAC94843.1"/>
    <property type="molecule type" value="Transcribed_RNA"/>
</dbReference>
<reference evidence="2" key="1">
    <citation type="journal article" date="2014" name="Toxicon">
        <title>A bioinformatics survey for conotoxin-like sequences in three turrid snail venom duct transcriptomes.</title>
        <authorList>
            <person name="Gonzales D.T."/>
            <person name="Saloma C.P."/>
        </authorList>
    </citation>
    <scope>NUCLEOTIDE SEQUENCE</scope>
    <source>
        <tissue evidence="2">Venom duct</tissue>
    </source>
</reference>
<evidence type="ECO:0000313" key="2">
    <source>
        <dbReference type="EMBL" id="JAC94843.1"/>
    </source>
</evidence>
<organism evidence="2">
    <name type="scientific">Unedogemmula bisaya</name>
    <name type="common">Sea snail</name>
    <name type="synonym">Lophiotoma bisaya</name>
    <dbReference type="NCBI Taxonomy" id="746885"/>
    <lineage>
        <taxon>Eukaryota</taxon>
        <taxon>Metazoa</taxon>
        <taxon>Spiralia</taxon>
        <taxon>Lophotrochozoa</taxon>
        <taxon>Mollusca</taxon>
        <taxon>Gastropoda</taxon>
        <taxon>Caenogastropoda</taxon>
        <taxon>Neogastropoda</taxon>
        <taxon>Conoidea</taxon>
        <taxon>Turridae</taxon>
        <taxon>Unedogemmula</taxon>
    </lineage>
</organism>
<name>A0A098LWJ4_UNEBI</name>
<feature type="chain" id="PRO_5001944858" evidence="1">
    <location>
        <begin position="20"/>
        <end position="85"/>
    </location>
</feature>
<sequence>MAKQTVALLVILLLPMATARQENRDGHDVHTRMNQKFLSRFMGTKPRNVVQRYGCPLKTCEEFGECGPDCSGCIRPQSFPWAYCD</sequence>
<feature type="signal peptide" evidence="1">
    <location>
        <begin position="1"/>
        <end position="19"/>
    </location>
</feature>
<accession>A0A098LWJ4</accession>
<protein>
    <submittedName>
        <fullName evidence="2">Ubs_14 putative toxin</fullName>
    </submittedName>
</protein>
<evidence type="ECO:0000256" key="1">
    <source>
        <dbReference type="SAM" id="SignalP"/>
    </source>
</evidence>
<proteinExistence type="predicted"/>